<dbReference type="InterPro" id="IPR014942">
    <property type="entry name" value="AbiEii"/>
</dbReference>
<evidence type="ECO:0000313" key="1">
    <source>
        <dbReference type="EMBL" id="PAV25478.1"/>
    </source>
</evidence>
<protein>
    <recommendedName>
        <fullName evidence="3">Nucleotidyltransferase AbiEii toxin of type IV toxin-antitoxin system</fullName>
    </recommendedName>
</protein>
<feature type="non-terminal residue" evidence="1">
    <location>
        <position position="158"/>
    </location>
</feature>
<dbReference type="Pfam" id="PF08843">
    <property type="entry name" value="AbiEii"/>
    <property type="match status" value="1"/>
</dbReference>
<sequence>MNKPYLFTLNNDERIELFEAAETETGLPAYVIEKDYYVTLVLKVLFEELKPQCCEQTSRPFMFKGGTTLSKVFGCINRMSEDIDLSLDMSFLGHPEPPGGESVTKTKKRIEKLTEAAHSTICETIEPFLADHLKQWDPDFVLTVTGNAGTDIEIQYPR</sequence>
<comment type="caution">
    <text evidence="1">The sequence shown here is derived from an EMBL/GenBank/DDBJ whole genome shotgun (WGS) entry which is preliminary data.</text>
</comment>
<dbReference type="Proteomes" id="UP000218332">
    <property type="component" value="Unassembled WGS sequence"/>
</dbReference>
<reference evidence="1 2" key="1">
    <citation type="submission" date="2017-07" db="EMBL/GenBank/DDBJ databases">
        <title>Tamlnaduibacter salinus (Mi-7) genome sequencing.</title>
        <authorList>
            <person name="Verma A."/>
            <person name="Krishnamurthi S."/>
        </authorList>
    </citation>
    <scope>NUCLEOTIDE SEQUENCE [LARGE SCALE GENOMIC DNA]</scope>
    <source>
        <strain evidence="1 2">Mi-7</strain>
    </source>
</reference>
<dbReference type="AlphaFoldDB" id="A0A2A2I230"/>
<dbReference type="RefSeq" id="WP_143595663.1">
    <property type="nucleotide sequence ID" value="NZ_NMPM01000059.1"/>
</dbReference>
<proteinExistence type="predicted"/>
<evidence type="ECO:0000313" key="2">
    <source>
        <dbReference type="Proteomes" id="UP000218332"/>
    </source>
</evidence>
<organism evidence="1 2">
    <name type="scientific">Tamilnaduibacter salinus</name>
    <dbReference type="NCBI Taxonomy" id="1484056"/>
    <lineage>
        <taxon>Bacteria</taxon>
        <taxon>Pseudomonadati</taxon>
        <taxon>Pseudomonadota</taxon>
        <taxon>Gammaproteobacteria</taxon>
        <taxon>Pseudomonadales</taxon>
        <taxon>Marinobacteraceae</taxon>
        <taxon>Tamilnaduibacter</taxon>
    </lineage>
</organism>
<gene>
    <name evidence="1" type="ORF">CF392_10615</name>
</gene>
<dbReference type="EMBL" id="NMPM01000059">
    <property type="protein sequence ID" value="PAV25478.1"/>
    <property type="molecule type" value="Genomic_DNA"/>
</dbReference>
<accession>A0A2A2I230</accession>
<keyword evidence="2" id="KW-1185">Reference proteome</keyword>
<dbReference type="Gene3D" id="3.10.450.620">
    <property type="entry name" value="JHP933, nucleotidyltransferase-like core domain"/>
    <property type="match status" value="1"/>
</dbReference>
<evidence type="ECO:0008006" key="3">
    <source>
        <dbReference type="Google" id="ProtNLM"/>
    </source>
</evidence>
<name>A0A2A2I230_9GAMM</name>